<evidence type="ECO:0000256" key="5">
    <source>
        <dbReference type="ARBA" id="ARBA00022741"/>
    </source>
</evidence>
<evidence type="ECO:0000256" key="1">
    <source>
        <dbReference type="ARBA" id="ARBA00004202"/>
    </source>
</evidence>
<keyword evidence="3" id="KW-0813">Transport</keyword>
<dbReference type="GO" id="GO:0005524">
    <property type="term" value="F:ATP binding"/>
    <property type="evidence" value="ECO:0007669"/>
    <property type="project" value="UniProtKB-KW"/>
</dbReference>
<comment type="similarity">
    <text evidence="2">Belongs to the ABC transporter superfamily.</text>
</comment>
<dbReference type="Proteomes" id="UP000800981">
    <property type="component" value="Unassembled WGS sequence"/>
</dbReference>
<evidence type="ECO:0000259" key="8">
    <source>
        <dbReference type="SMART" id="SM00382"/>
    </source>
</evidence>
<dbReference type="EMBL" id="JAANNP010000033">
    <property type="protein sequence ID" value="NHC15481.1"/>
    <property type="molecule type" value="Genomic_DNA"/>
</dbReference>
<keyword evidence="4" id="KW-1003">Cell membrane</keyword>
<feature type="domain" description="AAA+ ATPase" evidence="8">
    <location>
        <begin position="49"/>
        <end position="164"/>
    </location>
</feature>
<dbReference type="InterPro" id="IPR027417">
    <property type="entry name" value="P-loop_NTPase"/>
</dbReference>
<dbReference type="RefSeq" id="WP_166283955.1">
    <property type="nucleotide sequence ID" value="NZ_JAANNP010000033.1"/>
</dbReference>
<dbReference type="InterPro" id="IPR003439">
    <property type="entry name" value="ABC_transporter-like_ATP-bd"/>
</dbReference>
<dbReference type="InterPro" id="IPR003593">
    <property type="entry name" value="AAA+_ATPase"/>
</dbReference>
<dbReference type="PANTHER" id="PTHR43297">
    <property type="entry name" value="OLIGOPEPTIDE TRANSPORT ATP-BINDING PROTEIN APPD"/>
    <property type="match status" value="1"/>
</dbReference>
<sequence>MSKPQGKDVTVPGEDPTAPLLEVDDLHVEFRTRDGVAHAVNGVSYSLQAGKTLAVLGESGSGKSVTAQAIMGILDTPPGYVTGGEVRFRGRNLLALPERDRRSYRGEKIAMIFQDALSSLNPVMTVGYQIGEMFRVHRGMGKKEARERAIELMERVRIPAARER</sequence>
<evidence type="ECO:0000256" key="7">
    <source>
        <dbReference type="ARBA" id="ARBA00023136"/>
    </source>
</evidence>
<dbReference type="SUPFAM" id="SSF52540">
    <property type="entry name" value="P-loop containing nucleoside triphosphate hydrolases"/>
    <property type="match status" value="1"/>
</dbReference>
<evidence type="ECO:0000256" key="2">
    <source>
        <dbReference type="ARBA" id="ARBA00005417"/>
    </source>
</evidence>
<reference evidence="9 10" key="1">
    <citation type="submission" date="2020-03" db="EMBL/GenBank/DDBJ databases">
        <title>Two novel Motilibacter sp.</title>
        <authorList>
            <person name="Liu S."/>
        </authorList>
    </citation>
    <scope>NUCLEOTIDE SEQUENCE [LARGE SCALE GENOMIC DNA]</scope>
    <source>
        <strain evidence="9 10">E257</strain>
    </source>
</reference>
<protein>
    <submittedName>
        <fullName evidence="9">ABC transporter ATP-binding protein</fullName>
    </submittedName>
</protein>
<organism evidence="9 10">
    <name type="scientific">Motilibacter deserti</name>
    <dbReference type="NCBI Taxonomy" id="2714956"/>
    <lineage>
        <taxon>Bacteria</taxon>
        <taxon>Bacillati</taxon>
        <taxon>Actinomycetota</taxon>
        <taxon>Actinomycetes</taxon>
        <taxon>Motilibacterales</taxon>
        <taxon>Motilibacteraceae</taxon>
        <taxon>Motilibacter</taxon>
    </lineage>
</organism>
<keyword evidence="5" id="KW-0547">Nucleotide-binding</keyword>
<keyword evidence="7" id="KW-0472">Membrane</keyword>
<keyword evidence="10" id="KW-1185">Reference proteome</keyword>
<proteinExistence type="inferred from homology"/>
<evidence type="ECO:0000256" key="6">
    <source>
        <dbReference type="ARBA" id="ARBA00022840"/>
    </source>
</evidence>
<name>A0ABX0H0P6_9ACTN</name>
<comment type="caution">
    <text evidence="9">The sequence shown here is derived from an EMBL/GenBank/DDBJ whole genome shotgun (WGS) entry which is preliminary data.</text>
</comment>
<dbReference type="PANTHER" id="PTHR43297:SF2">
    <property type="entry name" value="DIPEPTIDE TRANSPORT ATP-BINDING PROTEIN DPPD"/>
    <property type="match status" value="1"/>
</dbReference>
<keyword evidence="6 9" id="KW-0067">ATP-binding</keyword>
<evidence type="ECO:0000256" key="4">
    <source>
        <dbReference type="ARBA" id="ARBA00022475"/>
    </source>
</evidence>
<dbReference type="Gene3D" id="3.40.50.300">
    <property type="entry name" value="P-loop containing nucleotide triphosphate hydrolases"/>
    <property type="match status" value="1"/>
</dbReference>
<evidence type="ECO:0000313" key="10">
    <source>
        <dbReference type="Proteomes" id="UP000800981"/>
    </source>
</evidence>
<evidence type="ECO:0000313" key="9">
    <source>
        <dbReference type="EMBL" id="NHC15481.1"/>
    </source>
</evidence>
<feature type="non-terminal residue" evidence="9">
    <location>
        <position position="164"/>
    </location>
</feature>
<dbReference type="Pfam" id="PF00005">
    <property type="entry name" value="ABC_tran"/>
    <property type="match status" value="1"/>
</dbReference>
<evidence type="ECO:0000256" key="3">
    <source>
        <dbReference type="ARBA" id="ARBA00022448"/>
    </source>
</evidence>
<dbReference type="SMART" id="SM00382">
    <property type="entry name" value="AAA"/>
    <property type="match status" value="1"/>
</dbReference>
<comment type="subcellular location">
    <subcellularLocation>
        <location evidence="1">Cell membrane</location>
        <topology evidence="1">Peripheral membrane protein</topology>
    </subcellularLocation>
</comment>
<dbReference type="InterPro" id="IPR050388">
    <property type="entry name" value="ABC_Ni/Peptide_Import"/>
</dbReference>
<gene>
    <name evidence="9" type="ORF">G9H71_17010</name>
</gene>
<accession>A0ABX0H0P6</accession>